<feature type="domain" description="Solute-binding protein family 5" evidence="4">
    <location>
        <begin position="107"/>
        <end position="463"/>
    </location>
</feature>
<evidence type="ECO:0000313" key="5">
    <source>
        <dbReference type="EMBL" id="PVA06078.1"/>
    </source>
</evidence>
<proteinExistence type="inferred from homology"/>
<dbReference type="Gene3D" id="3.40.190.10">
    <property type="entry name" value="Periplasmic binding protein-like II"/>
    <property type="match status" value="1"/>
</dbReference>
<dbReference type="CDD" id="cd08503">
    <property type="entry name" value="PBP2_NikA_DppA_OppA_like_17"/>
    <property type="match status" value="1"/>
</dbReference>
<protein>
    <submittedName>
        <fullName evidence="5">Diguanylate cyclase</fullName>
    </submittedName>
</protein>
<dbReference type="OrthoDB" id="9803988at2"/>
<dbReference type="GO" id="GO:1904680">
    <property type="term" value="F:peptide transmembrane transporter activity"/>
    <property type="evidence" value="ECO:0007669"/>
    <property type="project" value="TreeGrafter"/>
</dbReference>
<dbReference type="GO" id="GO:0030288">
    <property type="term" value="C:outer membrane-bounded periplasmic space"/>
    <property type="evidence" value="ECO:0007669"/>
    <property type="project" value="UniProtKB-ARBA"/>
</dbReference>
<dbReference type="InterPro" id="IPR000914">
    <property type="entry name" value="SBP_5_dom"/>
</dbReference>
<dbReference type="PANTHER" id="PTHR30290:SF38">
    <property type="entry name" value="D,D-DIPEPTIDE-BINDING PERIPLASMIC PROTEIN DDPA-RELATED"/>
    <property type="match status" value="1"/>
</dbReference>
<dbReference type="AlphaFoldDB" id="A0A2T7FV93"/>
<dbReference type="Proteomes" id="UP000244817">
    <property type="component" value="Unassembled WGS sequence"/>
</dbReference>
<keyword evidence="6" id="KW-1185">Reference proteome</keyword>
<dbReference type="InterPro" id="IPR039424">
    <property type="entry name" value="SBP_5"/>
</dbReference>
<evidence type="ECO:0000256" key="3">
    <source>
        <dbReference type="ARBA" id="ARBA00022729"/>
    </source>
</evidence>
<dbReference type="Pfam" id="PF00496">
    <property type="entry name" value="SBP_bac_5"/>
    <property type="match status" value="1"/>
</dbReference>
<dbReference type="GO" id="GO:0015833">
    <property type="term" value="P:peptide transport"/>
    <property type="evidence" value="ECO:0007669"/>
    <property type="project" value="TreeGrafter"/>
</dbReference>
<dbReference type="Gene3D" id="3.10.105.10">
    <property type="entry name" value="Dipeptide-binding Protein, Domain 3"/>
    <property type="match status" value="1"/>
</dbReference>
<reference evidence="5 6" key="1">
    <citation type="submission" date="2018-04" db="EMBL/GenBank/DDBJ databases">
        <title>Pelagivirga bohaiensis gen. nov., sp. nov., a bacterium isolated from the Bohai Sea.</title>
        <authorList>
            <person name="Ji X."/>
        </authorList>
    </citation>
    <scope>NUCLEOTIDE SEQUENCE [LARGE SCALE GENOMIC DNA]</scope>
    <source>
        <strain evidence="5 6">BH-SD16</strain>
    </source>
</reference>
<dbReference type="InterPro" id="IPR006311">
    <property type="entry name" value="TAT_signal"/>
</dbReference>
<dbReference type="PROSITE" id="PS51318">
    <property type="entry name" value="TAT"/>
    <property type="match status" value="1"/>
</dbReference>
<dbReference type="PIRSF" id="PIRSF002741">
    <property type="entry name" value="MppA"/>
    <property type="match status" value="1"/>
</dbReference>
<evidence type="ECO:0000256" key="2">
    <source>
        <dbReference type="ARBA" id="ARBA00005695"/>
    </source>
</evidence>
<gene>
    <name evidence="5" type="ORF">DC363_12240</name>
</gene>
<evidence type="ECO:0000256" key="1">
    <source>
        <dbReference type="ARBA" id="ARBA00004418"/>
    </source>
</evidence>
<sequence length="562" mass="61535">MSITAPGTGPLHPAIATCLADATAGKISRREFLTRATALGASSLAAYGLLGLPRPAAAATPLRGGTLRMQMEVRALKDPRAFDWTQMAYITAGWLEYLVEYNSDGTFEPMLLSGWEVNDNATEYTLNVRQGVTWNSGDPFTAEDVARVLSDWCDTHAPGNSMAGRFAALIDPESGRARAGAIEVADRHTVMLHLPAPDITLIAGMSDYPAAIYHSSIDRDDPASTPVGTGPYLPEAVEPGQRAVLVRNEDHDWWGYDAGKGAYLDRIEYLDYGTDPSSWIAAAAADEVDMLYETVGEFVEVAESIGLEGSEVASGATIVIRPNQTAEVDGIRPYADVRVRRAIAMAVSNEVCLELGYADRGRVARNQHVGPMHPEYADVPKIDHDPAAALALLEEAGMASFEMEITSIDDDWRRNTTDAVAAQLRDAGFTVKRTIVPSATYRANWKDYAFSSTNWNHRPLGTQILSLAYRSGAPWNEFGYSNPEFDALLDEANAIADADKRREVMAKIQTILTEDAVTLQPYWRLLYRHAKPGFTGWDMHIAYLPQIYKIGRTTPQDAGRDE</sequence>
<comment type="subcellular location">
    <subcellularLocation>
        <location evidence="1">Periplasm</location>
    </subcellularLocation>
</comment>
<dbReference type="RefSeq" id="WP_108641446.1">
    <property type="nucleotide sequence ID" value="NZ_QCYG01000007.1"/>
</dbReference>
<keyword evidence="3" id="KW-0732">Signal</keyword>
<organism evidence="5 6">
    <name type="scientific">Thalassorhabdomicrobium marinisediminis</name>
    <dbReference type="NCBI Taxonomy" id="2170577"/>
    <lineage>
        <taxon>Bacteria</taxon>
        <taxon>Pseudomonadati</taxon>
        <taxon>Pseudomonadota</taxon>
        <taxon>Alphaproteobacteria</taxon>
        <taxon>Rhodobacterales</taxon>
        <taxon>Paracoccaceae</taxon>
        <taxon>Thalassorhabdomicrobium</taxon>
    </lineage>
</organism>
<dbReference type="EMBL" id="QCYG01000007">
    <property type="protein sequence ID" value="PVA06078.1"/>
    <property type="molecule type" value="Genomic_DNA"/>
</dbReference>
<accession>A0A2T7FV93</accession>
<evidence type="ECO:0000259" key="4">
    <source>
        <dbReference type="Pfam" id="PF00496"/>
    </source>
</evidence>
<dbReference type="GO" id="GO:0043190">
    <property type="term" value="C:ATP-binding cassette (ABC) transporter complex"/>
    <property type="evidence" value="ECO:0007669"/>
    <property type="project" value="InterPro"/>
</dbReference>
<comment type="caution">
    <text evidence="5">The sequence shown here is derived from an EMBL/GenBank/DDBJ whole genome shotgun (WGS) entry which is preliminary data.</text>
</comment>
<dbReference type="InterPro" id="IPR030678">
    <property type="entry name" value="Peptide/Ni-bd"/>
</dbReference>
<name>A0A2T7FV93_9RHOB</name>
<evidence type="ECO:0000313" key="6">
    <source>
        <dbReference type="Proteomes" id="UP000244817"/>
    </source>
</evidence>
<comment type="similarity">
    <text evidence="2">Belongs to the bacterial solute-binding protein 5 family.</text>
</comment>
<dbReference type="SUPFAM" id="SSF53850">
    <property type="entry name" value="Periplasmic binding protein-like II"/>
    <property type="match status" value="1"/>
</dbReference>
<dbReference type="PANTHER" id="PTHR30290">
    <property type="entry name" value="PERIPLASMIC BINDING COMPONENT OF ABC TRANSPORTER"/>
    <property type="match status" value="1"/>
</dbReference>